<protein>
    <submittedName>
        <fullName evidence="1">Uncharacterized protein</fullName>
    </submittedName>
</protein>
<dbReference type="EMBL" id="AGNK02000545">
    <property type="status" value="NOT_ANNOTATED_CDS"/>
    <property type="molecule type" value="Genomic_DNA"/>
</dbReference>
<evidence type="ECO:0000313" key="2">
    <source>
        <dbReference type="Proteomes" id="UP000004995"/>
    </source>
</evidence>
<sequence length="110" mass="12000">MMYKNHGDLLLKITGGRDVVGQCPSLAWRGAGRLRLPKRNSCACPAGEDVRIPTSVTDDNLKRGYLSHWYCGDLGGVSWGIRSSINTDCIMSLLRSPHLTPPLSDIKSSS</sequence>
<dbReference type="InParanoid" id="K3YWX0"/>
<dbReference type="Gramene" id="KQL31445">
    <property type="protein sequence ID" value="KQL31445"/>
    <property type="gene ID" value="SETIT_018766mg"/>
</dbReference>
<reference evidence="2" key="1">
    <citation type="journal article" date="2012" name="Nat. Biotechnol.">
        <title>Reference genome sequence of the model plant Setaria.</title>
        <authorList>
            <person name="Bennetzen J.L."/>
            <person name="Schmutz J."/>
            <person name="Wang H."/>
            <person name="Percifield R."/>
            <person name="Hawkins J."/>
            <person name="Pontaroli A.C."/>
            <person name="Estep M."/>
            <person name="Feng L."/>
            <person name="Vaughn J.N."/>
            <person name="Grimwood J."/>
            <person name="Jenkins J."/>
            <person name="Barry K."/>
            <person name="Lindquist E."/>
            <person name="Hellsten U."/>
            <person name="Deshpande S."/>
            <person name="Wang X."/>
            <person name="Wu X."/>
            <person name="Mitros T."/>
            <person name="Triplett J."/>
            <person name="Yang X."/>
            <person name="Ye C.Y."/>
            <person name="Mauro-Herrera M."/>
            <person name="Wang L."/>
            <person name="Li P."/>
            <person name="Sharma M."/>
            <person name="Sharma R."/>
            <person name="Ronald P.C."/>
            <person name="Panaud O."/>
            <person name="Kellogg E.A."/>
            <person name="Brutnell T.P."/>
            <person name="Doust A.N."/>
            <person name="Tuskan G.A."/>
            <person name="Rokhsar D."/>
            <person name="Devos K.M."/>
        </authorList>
    </citation>
    <scope>NUCLEOTIDE SEQUENCE [LARGE SCALE GENOMIC DNA]</scope>
    <source>
        <strain evidence="2">cv. Yugu1</strain>
    </source>
</reference>
<dbReference type="AlphaFoldDB" id="K3YWX0"/>
<accession>K3YWX0</accession>
<dbReference type="HOGENOM" id="CLU_2175428_0_0_1"/>
<dbReference type="EnsemblPlants" id="KQL31445">
    <property type="protein sequence ID" value="KQL31445"/>
    <property type="gene ID" value="SETIT_018766mg"/>
</dbReference>
<reference evidence="1" key="2">
    <citation type="submission" date="2018-08" db="UniProtKB">
        <authorList>
            <consortium name="EnsemblPlants"/>
        </authorList>
    </citation>
    <scope>IDENTIFICATION</scope>
    <source>
        <strain evidence="1">Yugu1</strain>
    </source>
</reference>
<proteinExistence type="predicted"/>
<organism evidence="1 2">
    <name type="scientific">Setaria italica</name>
    <name type="common">Foxtail millet</name>
    <name type="synonym">Panicum italicum</name>
    <dbReference type="NCBI Taxonomy" id="4555"/>
    <lineage>
        <taxon>Eukaryota</taxon>
        <taxon>Viridiplantae</taxon>
        <taxon>Streptophyta</taxon>
        <taxon>Embryophyta</taxon>
        <taxon>Tracheophyta</taxon>
        <taxon>Spermatophyta</taxon>
        <taxon>Magnoliopsida</taxon>
        <taxon>Liliopsida</taxon>
        <taxon>Poales</taxon>
        <taxon>Poaceae</taxon>
        <taxon>PACMAD clade</taxon>
        <taxon>Panicoideae</taxon>
        <taxon>Panicodae</taxon>
        <taxon>Paniceae</taxon>
        <taxon>Cenchrinae</taxon>
        <taxon>Setaria</taxon>
    </lineage>
</organism>
<evidence type="ECO:0000313" key="1">
    <source>
        <dbReference type="EnsemblPlants" id="KQL31445"/>
    </source>
</evidence>
<keyword evidence="2" id="KW-1185">Reference proteome</keyword>
<name>K3YWX0_SETIT</name>
<dbReference type="Proteomes" id="UP000004995">
    <property type="component" value="Unassembled WGS sequence"/>
</dbReference>